<keyword evidence="2" id="KW-1185">Reference proteome</keyword>
<accession>E9SDB2</accession>
<reference evidence="1 2" key="1">
    <citation type="submission" date="2011-02" db="EMBL/GenBank/DDBJ databases">
        <authorList>
            <person name="Nelson K.E."/>
            <person name="Sutton G."/>
            <person name="Torralba M."/>
            <person name="Durkin S."/>
            <person name="Harkins D."/>
            <person name="Montgomery R."/>
            <person name="Ziemer C."/>
            <person name="Klaassens E."/>
            <person name="Ocuiv P."/>
            <person name="Morrison M."/>
        </authorList>
    </citation>
    <scope>NUCLEOTIDE SEQUENCE [LARGE SCALE GENOMIC DNA]</scope>
    <source>
        <strain evidence="1 2">8</strain>
    </source>
</reference>
<dbReference type="Proteomes" id="UP000004259">
    <property type="component" value="Unassembled WGS sequence"/>
</dbReference>
<dbReference type="AlphaFoldDB" id="E9SDB2"/>
<evidence type="ECO:0000313" key="2">
    <source>
        <dbReference type="Proteomes" id="UP000004259"/>
    </source>
</evidence>
<evidence type="ECO:0000313" key="1">
    <source>
        <dbReference type="EMBL" id="EGC02739.1"/>
    </source>
</evidence>
<comment type="caution">
    <text evidence="1">The sequence shown here is derived from an EMBL/GenBank/DDBJ whole genome shotgun (WGS) entry which is preliminary data.</text>
</comment>
<organism evidence="1 2">
    <name type="scientific">Ruminococcus albus 8</name>
    <dbReference type="NCBI Taxonomy" id="246199"/>
    <lineage>
        <taxon>Bacteria</taxon>
        <taxon>Bacillati</taxon>
        <taxon>Bacillota</taxon>
        <taxon>Clostridia</taxon>
        <taxon>Eubacteriales</taxon>
        <taxon>Oscillospiraceae</taxon>
        <taxon>Ruminococcus</taxon>
    </lineage>
</organism>
<name>E9SDB2_RUMAL</name>
<dbReference type="EMBL" id="ADKM02000089">
    <property type="protein sequence ID" value="EGC02739.1"/>
    <property type="molecule type" value="Genomic_DNA"/>
</dbReference>
<gene>
    <name evidence="1" type="ORF">CUS_5065</name>
</gene>
<dbReference type="STRING" id="246199.CUS_5065"/>
<sequence>MQTKKDIGEKLTDKSANYICRLGVKANIPNYDRRFFSDKYNILA</sequence>
<proteinExistence type="predicted"/>
<protein>
    <submittedName>
        <fullName evidence="1">Uncharacterized protein</fullName>
    </submittedName>
</protein>